<keyword evidence="2" id="KW-1185">Reference proteome</keyword>
<gene>
    <name evidence="1" type="ORF">TWF506_011089</name>
</gene>
<dbReference type="Proteomes" id="UP001307849">
    <property type="component" value="Unassembled WGS sequence"/>
</dbReference>
<protein>
    <submittedName>
        <fullName evidence="1">Uncharacterized protein</fullName>
    </submittedName>
</protein>
<reference evidence="1 2" key="1">
    <citation type="submission" date="2019-10" db="EMBL/GenBank/DDBJ databases">
        <authorList>
            <person name="Palmer J.M."/>
        </authorList>
    </citation>
    <scope>NUCLEOTIDE SEQUENCE [LARGE SCALE GENOMIC DNA]</scope>
    <source>
        <strain evidence="1 2">TWF506</strain>
    </source>
</reference>
<evidence type="ECO:0000313" key="2">
    <source>
        <dbReference type="Proteomes" id="UP001307849"/>
    </source>
</evidence>
<name>A0AAN8NFZ6_9PEZI</name>
<evidence type="ECO:0000313" key="1">
    <source>
        <dbReference type="EMBL" id="KAK6506168.1"/>
    </source>
</evidence>
<organism evidence="1 2">
    <name type="scientific">Arthrobotrys conoides</name>
    <dbReference type="NCBI Taxonomy" id="74498"/>
    <lineage>
        <taxon>Eukaryota</taxon>
        <taxon>Fungi</taxon>
        <taxon>Dikarya</taxon>
        <taxon>Ascomycota</taxon>
        <taxon>Pezizomycotina</taxon>
        <taxon>Orbiliomycetes</taxon>
        <taxon>Orbiliales</taxon>
        <taxon>Orbiliaceae</taxon>
        <taxon>Arthrobotrys</taxon>
    </lineage>
</organism>
<accession>A0AAN8NFZ6</accession>
<dbReference type="EMBL" id="JAVHJM010000009">
    <property type="protein sequence ID" value="KAK6506168.1"/>
    <property type="molecule type" value="Genomic_DNA"/>
</dbReference>
<sequence>MEPPESNPPHCEHGYRLPVYLPFKYIIFKNAFPNGDWDQSNCFTFDIPTIPFLKNARKDVNGMNNYDNLRELDTLYLLQEFCPAALNALQDYLLTLNNNNYDTPEKCKWVIHTVDIGKDEHGILSSQEFGVVLEMIGWEKFVDMEEKIAAVEIDARTDKSLQPPQIRPRLVAAPGLAPAPAVWIGERDGQTWFRNPEAAREFGLPVFP</sequence>
<comment type="caution">
    <text evidence="1">The sequence shown here is derived from an EMBL/GenBank/DDBJ whole genome shotgun (WGS) entry which is preliminary data.</text>
</comment>
<proteinExistence type="predicted"/>
<dbReference type="AlphaFoldDB" id="A0AAN8NFZ6"/>